<keyword evidence="3" id="KW-0812">Transmembrane</keyword>
<evidence type="ECO:0000313" key="5">
    <source>
        <dbReference type="EMBL" id="AII81329.1"/>
    </source>
</evidence>
<dbReference type="Proteomes" id="UP000106683">
    <property type="component" value="Segment"/>
</dbReference>
<dbReference type="Proteomes" id="UP000118449">
    <property type="component" value="Segment"/>
</dbReference>
<proteinExistence type="inferred from homology"/>
<dbReference type="GO" id="GO:0075733">
    <property type="term" value="P:intracellular transport of virus"/>
    <property type="evidence" value="ECO:0007669"/>
    <property type="project" value="InterPro"/>
</dbReference>
<evidence type="ECO:0000256" key="2">
    <source>
        <dbReference type="SAM" id="MobiDB-lite"/>
    </source>
</evidence>
<sequence>MEKAEATAVVIPLSISNPSYRGSGMSDQEVSEEQSAGDAWVSAAMSAAEAVAAAATSAGIDNTNDYTYTADSENGGPGFTLGDDTYGPNGVASGCPSPPSPEVVGLEMVVVPSLATEITAAVPAETISASAAAPATRVDDGNAPLLGPGQAQDYDSESGCYYSESDNETASMFIQRVGRRQARRHRRRRVALTVAGVILVVVLCAISGIVGAFLARVFP</sequence>
<evidence type="ECO:0000256" key="3">
    <source>
        <dbReference type="SAM" id="Phobius"/>
    </source>
</evidence>
<reference evidence="7 10" key="1">
    <citation type="journal article" date="1985" name="J. Am. Vet. Med. Assoc.">
        <title>Equine herpesvirus type 1 abortion in an onager and suspected herpesvirus myelitis in a zebra.</title>
        <authorList>
            <person name="Fukushi H."/>
            <person name="Guo X."/>
            <person name="Kimura T."/>
        </authorList>
    </citation>
    <scope>NUCLEOTIDE SEQUENCE [LARGE SCALE GENOMIC DNA]</scope>
    <source>
        <strain evidence="7">T-529 10/84</strain>
    </source>
</reference>
<feature type="transmembrane region" description="Helical" evidence="3">
    <location>
        <begin position="190"/>
        <end position="215"/>
    </location>
</feature>
<dbReference type="Pfam" id="PF06072">
    <property type="entry name" value="Herpes_US9"/>
    <property type="match status" value="1"/>
</dbReference>
<dbReference type="GO" id="GO:0043657">
    <property type="term" value="C:host cell"/>
    <property type="evidence" value="ECO:0007669"/>
    <property type="project" value="GOC"/>
</dbReference>
<dbReference type="EMBL" id="KF644573">
    <property type="protein sequence ID" value="AII81249.1"/>
    <property type="molecule type" value="Genomic_DNA"/>
</dbReference>
<comment type="similarity">
    <text evidence="1">Belongs to the alphaherpesvirinae envelope protein US9 family.</text>
</comment>
<dbReference type="EMBL" id="KF644580">
    <property type="protein sequence ID" value="AII81807.1"/>
    <property type="molecule type" value="Genomic_DNA"/>
</dbReference>
<feature type="region of interest" description="Disordered" evidence="2">
    <location>
        <begin position="69"/>
        <end position="98"/>
    </location>
</feature>
<evidence type="ECO:0000256" key="1">
    <source>
        <dbReference type="ARBA" id="ARBA00005410"/>
    </source>
</evidence>
<keyword evidence="3" id="KW-0472">Membrane</keyword>
<evidence type="ECO:0000313" key="7">
    <source>
        <dbReference type="EMBL" id="AII81807.1"/>
    </source>
</evidence>
<keyword evidence="3" id="KW-1133">Transmembrane helix</keyword>
<evidence type="ECO:0000313" key="4">
    <source>
        <dbReference type="EMBL" id="AII81249.1"/>
    </source>
</evidence>
<evidence type="ECO:0000313" key="6">
    <source>
        <dbReference type="EMBL" id="AII81409.1"/>
    </source>
</evidence>
<evidence type="ECO:0000313" key="9">
    <source>
        <dbReference type="Proteomes" id="UP000106683"/>
    </source>
</evidence>
<dbReference type="EMBL" id="KF644575">
    <property type="protein sequence ID" value="AII81409.1"/>
    <property type="molecule type" value="Genomic_DNA"/>
</dbReference>
<dbReference type="InterPro" id="IPR009278">
    <property type="entry name" value="Herpes_US9"/>
</dbReference>
<dbReference type="Proteomes" id="UP000145961">
    <property type="component" value="Segment"/>
</dbReference>
<organism evidence="7 10">
    <name type="scientific">Equid alphaherpesvirus 1</name>
    <name type="common">Equine herpesvirus 1</name>
    <dbReference type="NCBI Taxonomy" id="10326"/>
    <lineage>
        <taxon>Viruses</taxon>
        <taxon>Duplodnaviria</taxon>
        <taxon>Heunggongvirae</taxon>
        <taxon>Peploviricota</taxon>
        <taxon>Herviviricetes</taxon>
        <taxon>Herpesvirales</taxon>
        <taxon>Orthoherpesviridae</taxon>
        <taxon>Alphaherpesvirinae</taxon>
        <taxon>Varicellovirus</taxon>
        <taxon>Varicellovirus equidalpha1</taxon>
    </lineage>
</organism>
<evidence type="ECO:0000313" key="8">
    <source>
        <dbReference type="Proteomes" id="UP000102843"/>
    </source>
</evidence>
<dbReference type="Proteomes" id="UP000102843">
    <property type="component" value="Segment"/>
</dbReference>
<dbReference type="EMBL" id="KF644574">
    <property type="protein sequence ID" value="AII81329.1"/>
    <property type="molecule type" value="Genomic_DNA"/>
</dbReference>
<name>A0A076JU31_9ALPH</name>
<evidence type="ECO:0000313" key="10">
    <source>
        <dbReference type="Proteomes" id="UP000118449"/>
    </source>
</evidence>
<protein>
    <submittedName>
        <fullName evidence="7">Tegument protein</fullName>
    </submittedName>
</protein>
<accession>A0A076JU31</accession>
<reference evidence="8 9" key="2">
    <citation type="journal article" date="2014" name="J. Vet. Med. Sci.">
        <title>Full Genome Sequences of Zebra-Borne Equine Herpesvirus Type 1 Isolated from Zebra, Onager and Thomson's Gazelle.</title>
        <authorList>
            <person name="Guo X."/>
            <person name="Izume S."/>
            <person name="Okada A."/>
            <person name="Ohya K."/>
            <person name="Kimura T."/>
            <person name="Fukushi H."/>
        </authorList>
    </citation>
    <scope>NUCLEOTIDE SEQUENCE [LARGE SCALE GENOMIC DNA]</scope>
    <source>
        <strain evidence="6">94-137</strain>
        <strain evidence="7">T-529 10/84</strain>
        <strain evidence="5">T-616</strain>
        <strain evidence="4">T616 delta71</strain>
    </source>
</reference>